<dbReference type="Pfam" id="PF00089">
    <property type="entry name" value="Trypsin"/>
    <property type="match status" value="2"/>
</dbReference>
<dbReference type="PROSITE" id="PS00134">
    <property type="entry name" value="TRYPSIN_HIS"/>
    <property type="match status" value="2"/>
</dbReference>
<comment type="subcellular location">
    <subcellularLocation>
        <location evidence="1">Secreted</location>
        <location evidence="1">Extracellular space</location>
    </subcellularLocation>
</comment>
<proteinExistence type="inferred from homology"/>
<evidence type="ECO:0000256" key="3">
    <source>
        <dbReference type="ARBA" id="ARBA00022670"/>
    </source>
</evidence>
<evidence type="ECO:0000256" key="9">
    <source>
        <dbReference type="RuleBase" id="RU363034"/>
    </source>
</evidence>
<dbReference type="CDD" id="cd00190">
    <property type="entry name" value="Tryp_SPc"/>
    <property type="match status" value="2"/>
</dbReference>
<evidence type="ECO:0000256" key="5">
    <source>
        <dbReference type="ARBA" id="ARBA00022801"/>
    </source>
</evidence>
<gene>
    <name evidence="11" type="ORF">WN55_11007</name>
</gene>
<dbReference type="PANTHER" id="PTHR24276">
    <property type="entry name" value="POLYSERASE-RELATED"/>
    <property type="match status" value="1"/>
</dbReference>
<dbReference type="InterPro" id="IPR033116">
    <property type="entry name" value="TRYPSIN_SER"/>
</dbReference>
<organism evidence="11 12">
    <name type="scientific">Dufourea novaeangliae</name>
    <name type="common">Sweat bee</name>
    <dbReference type="NCBI Taxonomy" id="178035"/>
    <lineage>
        <taxon>Eukaryota</taxon>
        <taxon>Metazoa</taxon>
        <taxon>Ecdysozoa</taxon>
        <taxon>Arthropoda</taxon>
        <taxon>Hexapoda</taxon>
        <taxon>Insecta</taxon>
        <taxon>Pterygota</taxon>
        <taxon>Neoptera</taxon>
        <taxon>Endopterygota</taxon>
        <taxon>Hymenoptera</taxon>
        <taxon>Apocrita</taxon>
        <taxon>Aculeata</taxon>
        <taxon>Apoidea</taxon>
        <taxon>Anthophila</taxon>
        <taxon>Halictidae</taxon>
        <taxon>Rophitinae</taxon>
        <taxon>Dufourea</taxon>
    </lineage>
</organism>
<dbReference type="PANTHER" id="PTHR24276:SF91">
    <property type="entry name" value="AT26814P-RELATED"/>
    <property type="match status" value="1"/>
</dbReference>
<dbReference type="InterPro" id="IPR050430">
    <property type="entry name" value="Peptidase_S1"/>
</dbReference>
<dbReference type="GO" id="GO:0006508">
    <property type="term" value="P:proteolysis"/>
    <property type="evidence" value="ECO:0007669"/>
    <property type="project" value="UniProtKB-KW"/>
</dbReference>
<dbReference type="FunFam" id="2.40.10.10:FF:000036">
    <property type="entry name" value="Trypsin beta"/>
    <property type="match status" value="1"/>
</dbReference>
<keyword evidence="3 9" id="KW-0645">Protease</keyword>
<keyword evidence="4" id="KW-0732">Signal</keyword>
<keyword evidence="12" id="KW-1185">Reference proteome</keyword>
<dbReference type="SUPFAM" id="SSF50494">
    <property type="entry name" value="Trypsin-like serine proteases"/>
    <property type="match status" value="2"/>
</dbReference>
<evidence type="ECO:0000259" key="10">
    <source>
        <dbReference type="PROSITE" id="PS50240"/>
    </source>
</evidence>
<evidence type="ECO:0000256" key="7">
    <source>
        <dbReference type="ARBA" id="ARBA00023145"/>
    </source>
</evidence>
<keyword evidence="5 9" id="KW-0378">Hydrolase</keyword>
<evidence type="ECO:0000313" key="12">
    <source>
        <dbReference type="Proteomes" id="UP000076502"/>
    </source>
</evidence>
<reference evidence="11 12" key="1">
    <citation type="submission" date="2015-07" db="EMBL/GenBank/DDBJ databases">
        <title>The genome of Dufourea novaeangliae.</title>
        <authorList>
            <person name="Pan H."/>
            <person name="Kapheim K."/>
        </authorList>
    </citation>
    <scope>NUCLEOTIDE SEQUENCE [LARGE SCALE GENOMIC DNA]</scope>
    <source>
        <strain evidence="11">0120121106</strain>
        <tissue evidence="11">Whole body</tissue>
    </source>
</reference>
<dbReference type="InterPro" id="IPR043504">
    <property type="entry name" value="Peptidase_S1_PA_chymotrypsin"/>
</dbReference>
<dbReference type="InterPro" id="IPR009003">
    <property type="entry name" value="Peptidase_S1_PA"/>
</dbReference>
<dbReference type="SMART" id="SM00020">
    <property type="entry name" value="Tryp_SPc"/>
    <property type="match status" value="2"/>
</dbReference>
<dbReference type="InterPro" id="IPR001314">
    <property type="entry name" value="Peptidase_S1A"/>
</dbReference>
<dbReference type="PRINTS" id="PR00722">
    <property type="entry name" value="CHYMOTRYPSIN"/>
</dbReference>
<comment type="similarity">
    <text evidence="2">Belongs to the peptidase S1 family.</text>
</comment>
<feature type="domain" description="Peptidase S1" evidence="10">
    <location>
        <begin position="1"/>
        <end position="230"/>
    </location>
</feature>
<dbReference type="InterPro" id="IPR018114">
    <property type="entry name" value="TRYPSIN_HIS"/>
</dbReference>
<evidence type="ECO:0000256" key="8">
    <source>
        <dbReference type="ARBA" id="ARBA00023157"/>
    </source>
</evidence>
<dbReference type="PROSITE" id="PS00135">
    <property type="entry name" value="TRYPSIN_SER"/>
    <property type="match status" value="2"/>
</dbReference>
<evidence type="ECO:0000256" key="4">
    <source>
        <dbReference type="ARBA" id="ARBA00022729"/>
    </source>
</evidence>
<evidence type="ECO:0000256" key="1">
    <source>
        <dbReference type="ARBA" id="ARBA00004239"/>
    </source>
</evidence>
<keyword evidence="7" id="KW-0865">Zymogen</keyword>
<dbReference type="GO" id="GO:0004252">
    <property type="term" value="F:serine-type endopeptidase activity"/>
    <property type="evidence" value="ECO:0007669"/>
    <property type="project" value="InterPro"/>
</dbReference>
<keyword evidence="11" id="KW-0472">Membrane</keyword>
<feature type="domain" description="Peptidase S1" evidence="10">
    <location>
        <begin position="264"/>
        <end position="489"/>
    </location>
</feature>
<protein>
    <submittedName>
        <fullName evidence="11">Transmembrane protease serine 9</fullName>
    </submittedName>
</protein>
<dbReference type="FunFam" id="2.40.10.10:FF:000077">
    <property type="entry name" value="Predicted protein"/>
    <property type="match status" value="1"/>
</dbReference>
<keyword evidence="11" id="KW-0812">Transmembrane</keyword>
<evidence type="ECO:0000256" key="2">
    <source>
        <dbReference type="ARBA" id="ARBA00007664"/>
    </source>
</evidence>
<dbReference type="Gene3D" id="2.40.10.10">
    <property type="entry name" value="Trypsin-like serine proteases"/>
    <property type="match status" value="3"/>
</dbReference>
<dbReference type="InterPro" id="IPR001254">
    <property type="entry name" value="Trypsin_dom"/>
</dbReference>
<dbReference type="FunFam" id="2.40.10.10:FF:000068">
    <property type="entry name" value="transmembrane protease serine 2"/>
    <property type="match status" value="1"/>
</dbReference>
<dbReference type="EMBL" id="KQ434869">
    <property type="protein sequence ID" value="KZC09267.1"/>
    <property type="molecule type" value="Genomic_DNA"/>
</dbReference>
<accession>A0A154PBT0</accession>
<dbReference type="OrthoDB" id="10059102at2759"/>
<keyword evidence="6 9" id="KW-0720">Serine protease</keyword>
<name>A0A154PBT0_DUFNO</name>
<dbReference type="AlphaFoldDB" id="A0A154PBT0"/>
<evidence type="ECO:0000256" key="6">
    <source>
        <dbReference type="ARBA" id="ARBA00022825"/>
    </source>
</evidence>
<feature type="non-terminal residue" evidence="11">
    <location>
        <position position="1"/>
    </location>
</feature>
<dbReference type="GO" id="GO:0005576">
    <property type="term" value="C:extracellular region"/>
    <property type="evidence" value="ECO:0007669"/>
    <property type="project" value="UniProtKB-SubCell"/>
</dbReference>
<sequence length="490" mass="52996">QVSIHVRDKLVCGGSLISPDWVLTAAHCIYRETASSLQIRVKSTFNSQGGTVINGIRNAIAHPMYNTGTLEYDVALIKLPTSIKFDVNAKPIALASRGMVVQTSHPEIELRVGSDAVVTGWGKTSVGGSMSNTLQVLPAPVVDQDSCKKIYAAKYQPITKMMLCAGNMAGGKDVCQGDSGGPLVLNGVQIGIVSFGFKCAEPGFPGVYTRVLLVTLVVLENLFYISSKLVQQRYALISHFFSSITLQVETLIRSLIFSVDEGRIVGGQPANIDDHPYQVSLRYNNRHVCGGAIISEEWVVTAAHCVQRAFARFISIQAGTSNLKDDGVVVDAEEIIVHELYDSRDSDYDIALVRLKKPLVYDNRVRPIVLAPVADHYNAGSKALVTGWGLLKSNGRISNQLRKVEVPLVSNTECSELYGGRPITRRMICAGYVNLGSKDACQGDSGGPMVQHGRLIGIVSWGIGCALPSYPGVYTRVTVLRSWITAKTGL</sequence>
<keyword evidence="8" id="KW-1015">Disulfide bond</keyword>
<dbReference type="PROSITE" id="PS50240">
    <property type="entry name" value="TRYPSIN_DOM"/>
    <property type="match status" value="2"/>
</dbReference>
<dbReference type="Proteomes" id="UP000076502">
    <property type="component" value="Unassembled WGS sequence"/>
</dbReference>
<dbReference type="STRING" id="178035.A0A154PBT0"/>
<evidence type="ECO:0000313" key="11">
    <source>
        <dbReference type="EMBL" id="KZC09267.1"/>
    </source>
</evidence>